<dbReference type="Proteomes" id="UP000048926">
    <property type="component" value="Unassembled WGS sequence"/>
</dbReference>
<dbReference type="AlphaFoldDB" id="A0A0M6XVB5"/>
<name>A0A0M6XVB5_9HYPH</name>
<dbReference type="SUPFAM" id="SSF141371">
    <property type="entry name" value="PilZ domain-like"/>
    <property type="match status" value="1"/>
</dbReference>
<organism evidence="2 3">
    <name type="scientific">Roseibium aggregatum</name>
    <dbReference type="NCBI Taxonomy" id="187304"/>
    <lineage>
        <taxon>Bacteria</taxon>
        <taxon>Pseudomonadati</taxon>
        <taxon>Pseudomonadota</taxon>
        <taxon>Alphaproteobacteria</taxon>
        <taxon>Hyphomicrobiales</taxon>
        <taxon>Stappiaceae</taxon>
        <taxon>Roseibium</taxon>
    </lineage>
</organism>
<dbReference type="EMBL" id="CXST01000001">
    <property type="protein sequence ID" value="CTQ41771.1"/>
    <property type="molecule type" value="Genomic_DNA"/>
</dbReference>
<gene>
    <name evidence="2" type="ORF">LAL4801_00191</name>
</gene>
<dbReference type="GO" id="GO:0035438">
    <property type="term" value="F:cyclic-di-GMP binding"/>
    <property type="evidence" value="ECO:0007669"/>
    <property type="project" value="InterPro"/>
</dbReference>
<protein>
    <submittedName>
        <fullName evidence="2">PilZ domain protein</fullName>
    </submittedName>
</protein>
<keyword evidence="3" id="KW-1185">Reference proteome</keyword>
<accession>A0A0M6XVB5</accession>
<feature type="domain" description="PilZ" evidence="1">
    <location>
        <begin position="13"/>
        <end position="91"/>
    </location>
</feature>
<proteinExistence type="predicted"/>
<evidence type="ECO:0000259" key="1">
    <source>
        <dbReference type="Pfam" id="PF07238"/>
    </source>
</evidence>
<reference evidence="3" key="1">
    <citation type="submission" date="2015-07" db="EMBL/GenBank/DDBJ databases">
        <authorList>
            <person name="Rodrigo-Torres Lidia"/>
            <person name="Arahal R.David."/>
        </authorList>
    </citation>
    <scope>NUCLEOTIDE SEQUENCE [LARGE SCALE GENOMIC DNA]</scope>
    <source>
        <strain evidence="3">CECT 4801</strain>
    </source>
</reference>
<dbReference type="Pfam" id="PF07238">
    <property type="entry name" value="PilZ"/>
    <property type="match status" value="1"/>
</dbReference>
<dbReference type="STRING" id="187304.B0E33_00695"/>
<evidence type="ECO:0000313" key="3">
    <source>
        <dbReference type="Proteomes" id="UP000048926"/>
    </source>
</evidence>
<dbReference type="Gene3D" id="2.40.10.220">
    <property type="entry name" value="predicted glycosyltransferase like domains"/>
    <property type="match status" value="1"/>
</dbReference>
<dbReference type="RefSeq" id="WP_023003961.1">
    <property type="nucleotide sequence ID" value="NZ_CP045617.1"/>
</dbReference>
<sequence>MYSSAQKLLEEARIFPRKRCKWSGLLKQDATHRPCVVEDISVGGCRVATNTKGLERHQRITIEIESRKLRFYGEIRWVRSGEAGVEFLYMD</sequence>
<evidence type="ECO:0000313" key="2">
    <source>
        <dbReference type="EMBL" id="CTQ41771.1"/>
    </source>
</evidence>
<dbReference type="InterPro" id="IPR009875">
    <property type="entry name" value="PilZ_domain"/>
</dbReference>